<dbReference type="GO" id="GO:0046872">
    <property type="term" value="F:metal ion binding"/>
    <property type="evidence" value="ECO:0007669"/>
    <property type="project" value="UniProtKB-KW"/>
</dbReference>
<evidence type="ECO:0000313" key="12">
    <source>
        <dbReference type="Proteomes" id="UP000038010"/>
    </source>
</evidence>
<keyword evidence="7 9" id="KW-0482">Metalloprotease</keyword>
<evidence type="ECO:0000256" key="6">
    <source>
        <dbReference type="ARBA" id="ARBA00022801"/>
    </source>
</evidence>
<dbReference type="RefSeq" id="XP_017997353.1">
    <property type="nucleotide sequence ID" value="XM_018139102.1"/>
</dbReference>
<dbReference type="GO" id="GO:0004222">
    <property type="term" value="F:metalloendopeptidase activity"/>
    <property type="evidence" value="ECO:0007669"/>
    <property type="project" value="InterPro"/>
</dbReference>
<comment type="subcellular location">
    <subcellularLocation>
        <location evidence="1 9">Mitochondrion inner membrane</location>
        <topology evidence="1 9">Peripheral membrane protein</topology>
        <orientation evidence="1 9">Intermembrane side</orientation>
    </subcellularLocation>
</comment>
<keyword evidence="9" id="KW-0999">Mitochondrion inner membrane</keyword>
<evidence type="ECO:0000256" key="9">
    <source>
        <dbReference type="RuleBase" id="RU364057"/>
    </source>
</evidence>
<dbReference type="OrthoDB" id="285308at2759"/>
<dbReference type="VEuPathDB" id="FungiDB:AB675_10337"/>
<dbReference type="Pfam" id="PF09768">
    <property type="entry name" value="Peptidase_M76"/>
    <property type="match status" value="1"/>
</dbReference>
<dbReference type="InterPro" id="IPR019165">
    <property type="entry name" value="Peptidase_M76_ATP23"/>
</dbReference>
<comment type="caution">
    <text evidence="11">The sequence shown here is derived from an EMBL/GenBank/DDBJ whole genome shotgun (WGS) entry which is preliminary data.</text>
</comment>
<keyword evidence="5 9" id="KW-0479">Metal-binding</keyword>
<comment type="similarity">
    <text evidence="2 9">Belongs to the peptidase M76 family.</text>
</comment>
<evidence type="ECO:0000256" key="4">
    <source>
        <dbReference type="ARBA" id="ARBA00022670"/>
    </source>
</evidence>
<keyword evidence="6 9" id="KW-0378">Hydrolase</keyword>
<sequence>MSNSQPPEEPSPSSSTTDDTPIKGNDFLPSTTFLNRFKNFYRMATGTMSAPGAAAYWADADTRYSASDCKRCEKYRDHLLAFSPIVRYMSDNIRSLGGDLNKSNIRCRTCKTGMLGGFDHRYGIILCANFVDKRNMMEDVLAHEMVHAYDHLRFQTKLDHESSLKETACSEIRASNLSGECRWANEFFRNKIMAFTTHHQDCVKRRAVHSVKMRPNCPDEATAVRVVDEVWGSCFRDTRPFDEIYR</sequence>
<dbReference type="GO" id="GO:0033615">
    <property type="term" value="P:mitochondrial proton-transporting ATP synthase complex assembly"/>
    <property type="evidence" value="ECO:0007669"/>
    <property type="project" value="TreeGrafter"/>
</dbReference>
<evidence type="ECO:0000256" key="10">
    <source>
        <dbReference type="SAM" id="MobiDB-lite"/>
    </source>
</evidence>
<evidence type="ECO:0000256" key="7">
    <source>
        <dbReference type="ARBA" id="ARBA00023049"/>
    </source>
</evidence>
<feature type="region of interest" description="Disordered" evidence="10">
    <location>
        <begin position="1"/>
        <end position="24"/>
    </location>
</feature>
<dbReference type="PANTHER" id="PTHR21711">
    <property type="entry name" value="MITOCHONDRIAL INNER MEMBRANE PROTEASE"/>
    <property type="match status" value="1"/>
</dbReference>
<name>A0A0N1H767_9EURO</name>
<accession>A0A0N1H767</accession>
<dbReference type="AlphaFoldDB" id="A0A0N1H767"/>
<dbReference type="GeneID" id="28730982"/>
<dbReference type="Proteomes" id="UP000038010">
    <property type="component" value="Unassembled WGS sequence"/>
</dbReference>
<dbReference type="EC" id="3.4.24.-" evidence="9"/>
<organism evidence="11 12">
    <name type="scientific">Cyphellophora attinorum</name>
    <dbReference type="NCBI Taxonomy" id="1664694"/>
    <lineage>
        <taxon>Eukaryota</taxon>
        <taxon>Fungi</taxon>
        <taxon>Dikarya</taxon>
        <taxon>Ascomycota</taxon>
        <taxon>Pezizomycotina</taxon>
        <taxon>Eurotiomycetes</taxon>
        <taxon>Chaetothyriomycetidae</taxon>
        <taxon>Chaetothyriales</taxon>
        <taxon>Cyphellophoraceae</taxon>
        <taxon>Cyphellophora</taxon>
    </lineage>
</organism>
<keyword evidence="12" id="KW-1185">Reference proteome</keyword>
<evidence type="ECO:0000256" key="8">
    <source>
        <dbReference type="ARBA" id="ARBA00025322"/>
    </source>
</evidence>
<dbReference type="EMBL" id="LFJN01000024">
    <property type="protein sequence ID" value="KPI37390.1"/>
    <property type="molecule type" value="Genomic_DNA"/>
</dbReference>
<keyword evidence="9" id="KW-0472">Membrane</keyword>
<dbReference type="PANTHER" id="PTHR21711:SF0">
    <property type="entry name" value="MITOCHONDRIAL INNER MEMBRANE PROTEASE ATP23 HOMOLOG"/>
    <property type="match status" value="1"/>
</dbReference>
<proteinExistence type="inferred from homology"/>
<evidence type="ECO:0000256" key="3">
    <source>
        <dbReference type="ARBA" id="ARBA00014615"/>
    </source>
</evidence>
<dbReference type="GO" id="GO:0005743">
    <property type="term" value="C:mitochondrial inner membrane"/>
    <property type="evidence" value="ECO:0007669"/>
    <property type="project" value="UniProtKB-SubCell"/>
</dbReference>
<keyword evidence="9" id="KW-0496">Mitochondrion</keyword>
<reference evidence="11 12" key="1">
    <citation type="submission" date="2015-06" db="EMBL/GenBank/DDBJ databases">
        <title>Draft genome of the ant-associated black yeast Phialophora attae CBS 131958.</title>
        <authorList>
            <person name="Moreno L.F."/>
            <person name="Stielow B.J."/>
            <person name="de Hoog S."/>
            <person name="Vicente V.A."/>
            <person name="Weiss V.A."/>
            <person name="de Vries M."/>
            <person name="Cruz L.M."/>
            <person name="Souza E.M."/>
        </authorList>
    </citation>
    <scope>NUCLEOTIDE SEQUENCE [LARGE SCALE GENOMIC DNA]</scope>
    <source>
        <strain evidence="11 12">CBS 131958</strain>
    </source>
</reference>
<evidence type="ECO:0000256" key="1">
    <source>
        <dbReference type="ARBA" id="ARBA00004137"/>
    </source>
</evidence>
<dbReference type="GO" id="GO:0034982">
    <property type="term" value="P:mitochondrial protein processing"/>
    <property type="evidence" value="ECO:0007669"/>
    <property type="project" value="TreeGrafter"/>
</dbReference>
<evidence type="ECO:0000256" key="2">
    <source>
        <dbReference type="ARBA" id="ARBA00009915"/>
    </source>
</evidence>
<evidence type="ECO:0000313" key="11">
    <source>
        <dbReference type="EMBL" id="KPI37390.1"/>
    </source>
</evidence>
<gene>
    <name evidence="11" type="ORF">AB675_10337</name>
</gene>
<comment type="function">
    <text evidence="8">Has a dual role in the assembly of mitochondrial ATPase. Acts as a protease that removes N-terminal residues of mitochondrial ATPase CF(0) subunit 6 at the intermembrane space side. Also involved in the correct assembly of the membrane-embedded ATPase CF(0) particle, probably mediating association of subunit 6 with the subunit 9 ring.</text>
</comment>
<evidence type="ECO:0000256" key="5">
    <source>
        <dbReference type="ARBA" id="ARBA00022723"/>
    </source>
</evidence>
<protein>
    <recommendedName>
        <fullName evidence="3 9">Mitochondrial inner membrane protease ATP23</fullName>
        <ecNumber evidence="9">3.4.24.-</ecNumber>
    </recommendedName>
</protein>
<dbReference type="STRING" id="1664694.A0A0N1H767"/>
<keyword evidence="4 9" id="KW-0645">Protease</keyword>